<feature type="chain" id="PRO_5035861034" evidence="2">
    <location>
        <begin position="21"/>
        <end position="765"/>
    </location>
</feature>
<accession>A0A8T9B172</accession>
<name>A0A8T9B172_9HELO</name>
<gene>
    <name evidence="3" type="ORF">LARI1_G009137</name>
</gene>
<organism evidence="3 4">
    <name type="scientific">Lachnellula arida</name>
    <dbReference type="NCBI Taxonomy" id="1316785"/>
    <lineage>
        <taxon>Eukaryota</taxon>
        <taxon>Fungi</taxon>
        <taxon>Dikarya</taxon>
        <taxon>Ascomycota</taxon>
        <taxon>Pezizomycotina</taxon>
        <taxon>Leotiomycetes</taxon>
        <taxon>Helotiales</taxon>
        <taxon>Lachnaceae</taxon>
        <taxon>Lachnellula</taxon>
    </lineage>
</organism>
<feature type="region of interest" description="Disordered" evidence="1">
    <location>
        <begin position="411"/>
        <end position="432"/>
    </location>
</feature>
<dbReference type="AlphaFoldDB" id="A0A8T9B172"/>
<evidence type="ECO:0000256" key="1">
    <source>
        <dbReference type="SAM" id="MobiDB-lite"/>
    </source>
</evidence>
<evidence type="ECO:0000256" key="2">
    <source>
        <dbReference type="SAM" id="SignalP"/>
    </source>
</evidence>
<feature type="compositionally biased region" description="Polar residues" evidence="1">
    <location>
        <begin position="722"/>
        <end position="738"/>
    </location>
</feature>
<comment type="caution">
    <text evidence="3">The sequence shown here is derived from an EMBL/GenBank/DDBJ whole genome shotgun (WGS) entry which is preliminary data.</text>
</comment>
<dbReference type="Proteomes" id="UP000469559">
    <property type="component" value="Unassembled WGS sequence"/>
</dbReference>
<dbReference type="OrthoDB" id="4733706at2759"/>
<keyword evidence="4" id="KW-1185">Reference proteome</keyword>
<dbReference type="EMBL" id="QGMF01001096">
    <property type="protein sequence ID" value="TVY13136.1"/>
    <property type="molecule type" value="Genomic_DNA"/>
</dbReference>
<proteinExistence type="predicted"/>
<sequence length="765" mass="78419">MVSRSLFCLLAAAIPVFSSALKPILAHDVKYVDVPERRHLDLSEFSHLEGRSKNLGTYNLAKTFPANDVWINTALGTPGTGAFSGQTYVTVLCLSCYTNGTAVVTTDGVQTDDDILGDIVDWFKAEDKTDLVTKALGLNLEVQLDNLGGHFEFDISFAAAGTYTITLFTTETPAGVEIDDSNKVGVLFTIELTLTVLAPVDFTTGFDLSFPKGASFTLNPINGDLVSMNIGGAKVNSLPVKFRKGAACVSAILRLKFQAGVALSVFGSGFDFESGVFFDPLQYKACITDQPGQACPLEFTQNFYEEIGAYARAVVGLDFASLSAGPTAVSTFFTGALPSKCLSSAVSSRTSSVSKTVAITSAAELIKDHHVTETKSSLDSSKIWIPLSTGLSKANATSESKHTVIARSISGGKLSRPTGTGQRSTATSTGGSYLGTGSAGGVYSIPAHSAPYANSSVPVIGPASSANGAVKALTTTSATSAGDLTTRTISEISSTATSCLANSVHCPASLQSPIVIVQTIVAYTTVCPVTQSVFPAVPANPVAVASITAAAAFKAPGSSNGPVIPGTTNIVELLSCATPIVQTIDVYATLTKTITITVNGPSFTSTTVETINVAVPQTYVPASVAGSVTGSASSAGGYPINQYTSSPLTTAKDSASRPYYPLGNSTLENFPTASGASRVSTIHGTGAPSAPVLSTAPVKSGAPIYGQSKGNAGGVFAEKEASGTQSGSSSTPAPTLSTKTAGAESIIPNCVMAFVCFAIGAFVML</sequence>
<protein>
    <submittedName>
        <fullName evidence="3">Uncharacterized protein</fullName>
    </submittedName>
</protein>
<feature type="region of interest" description="Disordered" evidence="1">
    <location>
        <begin position="719"/>
        <end position="738"/>
    </location>
</feature>
<feature type="signal peptide" evidence="2">
    <location>
        <begin position="1"/>
        <end position="20"/>
    </location>
</feature>
<reference evidence="3 4" key="1">
    <citation type="submission" date="2018-05" db="EMBL/GenBank/DDBJ databases">
        <title>Whole genome sequencing for identification of molecular markers to develop diagnostic detection tools for the regulated plant pathogen Lachnellula willkommii.</title>
        <authorList>
            <person name="Giroux E."/>
            <person name="Bilodeau G."/>
        </authorList>
    </citation>
    <scope>NUCLEOTIDE SEQUENCE [LARGE SCALE GENOMIC DNA]</scope>
    <source>
        <strain evidence="3 4">CBS 203.66</strain>
    </source>
</reference>
<evidence type="ECO:0000313" key="4">
    <source>
        <dbReference type="Proteomes" id="UP000469559"/>
    </source>
</evidence>
<keyword evidence="2" id="KW-0732">Signal</keyword>
<evidence type="ECO:0000313" key="3">
    <source>
        <dbReference type="EMBL" id="TVY13136.1"/>
    </source>
</evidence>